<comment type="subcellular location">
    <subcellularLocation>
        <location evidence="1">Membrane</location>
        <topology evidence="1">Multi-pass membrane protein</topology>
    </subcellularLocation>
</comment>
<keyword evidence="3 5" id="KW-1133">Transmembrane helix</keyword>
<feature type="transmembrane region" description="Helical" evidence="5">
    <location>
        <begin position="147"/>
        <end position="165"/>
    </location>
</feature>
<feature type="transmembrane region" description="Helical" evidence="5">
    <location>
        <begin position="405"/>
        <end position="424"/>
    </location>
</feature>
<dbReference type="EMBL" id="CP031769">
    <property type="protein sequence ID" value="AXR05498.1"/>
    <property type="molecule type" value="Genomic_DNA"/>
</dbReference>
<dbReference type="GO" id="GO:0016020">
    <property type="term" value="C:membrane"/>
    <property type="evidence" value="ECO:0007669"/>
    <property type="project" value="UniProtKB-SubCell"/>
</dbReference>
<feature type="transmembrane region" description="Helical" evidence="5">
    <location>
        <begin position="32"/>
        <end position="51"/>
    </location>
</feature>
<keyword evidence="4 5" id="KW-0472">Membrane</keyword>
<feature type="transmembrane region" description="Helical" evidence="5">
    <location>
        <begin position="113"/>
        <end position="135"/>
    </location>
</feature>
<gene>
    <name evidence="7" type="ORF">D0Y50_03405</name>
</gene>
<sequence>MPLSNNIALPLARAIMLCTLVVLPWLHGAELFWEQLFVAAGLFTALVVMLWDKHALARLPTGSLLITGLFGIWLLHTVLYLVPLPSSLIAWISPNTYQWLSSVEVADYGYLSLYRQASVIELFKFSGLVAIFLLVGRLFTTRRQLRWFSAVVVASGALTAVYSLLNFTSGGAFELVSAIPPWNLSWHEGIRGTFSYKNQYAMYMVICIALCAGLLTDELIKRRQRTALVTPVTCGLSLLLLILLATLMNTSSRGALVSLLVGCAVAAAFFISRNRYLAGYMMQPKVLGSMAAAAVLLITLFMQSSIYERFTDEKMQDNGRTLLRNTVIQVIEDYPVFGTGPGTYPFVQHNYKPLELGNTQMSKRAHNDYLETLATQGALGFALLMIPLGLLLIRLFRYSLHGNTTGLLIGCQVATVAYLVQALFDVNIGVYLLPVHLLIVLSIGWVLTTRFTRDKPAL</sequence>
<dbReference type="GO" id="GO:0016874">
    <property type="term" value="F:ligase activity"/>
    <property type="evidence" value="ECO:0007669"/>
    <property type="project" value="UniProtKB-KW"/>
</dbReference>
<organism evidence="7 8">
    <name type="scientific">Salinimonas sediminis</name>
    <dbReference type="NCBI Taxonomy" id="2303538"/>
    <lineage>
        <taxon>Bacteria</taxon>
        <taxon>Pseudomonadati</taxon>
        <taxon>Pseudomonadota</taxon>
        <taxon>Gammaproteobacteria</taxon>
        <taxon>Alteromonadales</taxon>
        <taxon>Alteromonadaceae</taxon>
        <taxon>Alteromonas/Salinimonas group</taxon>
        <taxon>Salinimonas</taxon>
    </lineage>
</organism>
<feature type="domain" description="O-antigen ligase-related" evidence="6">
    <location>
        <begin position="238"/>
        <end position="384"/>
    </location>
</feature>
<evidence type="ECO:0000256" key="5">
    <source>
        <dbReference type="SAM" id="Phobius"/>
    </source>
</evidence>
<evidence type="ECO:0000256" key="4">
    <source>
        <dbReference type="ARBA" id="ARBA00023136"/>
    </source>
</evidence>
<dbReference type="Proteomes" id="UP000262073">
    <property type="component" value="Chromosome"/>
</dbReference>
<protein>
    <submittedName>
        <fullName evidence="7">O-antigen ligase domain-containing protein</fullName>
    </submittedName>
</protein>
<dbReference type="RefSeq" id="WP_117315505.1">
    <property type="nucleotide sequence ID" value="NZ_CP031769.1"/>
</dbReference>
<proteinExistence type="predicted"/>
<keyword evidence="2 5" id="KW-0812">Transmembrane</keyword>
<evidence type="ECO:0000256" key="2">
    <source>
        <dbReference type="ARBA" id="ARBA00022692"/>
    </source>
</evidence>
<feature type="transmembrane region" description="Helical" evidence="5">
    <location>
        <begin position="200"/>
        <end position="216"/>
    </location>
</feature>
<dbReference type="InterPro" id="IPR051533">
    <property type="entry name" value="WaaL-like"/>
</dbReference>
<keyword evidence="8" id="KW-1185">Reference proteome</keyword>
<evidence type="ECO:0000256" key="3">
    <source>
        <dbReference type="ARBA" id="ARBA00022989"/>
    </source>
</evidence>
<feature type="transmembrane region" description="Helical" evidence="5">
    <location>
        <begin position="7"/>
        <end position="26"/>
    </location>
</feature>
<reference evidence="7 8" key="1">
    <citation type="submission" date="2018-08" db="EMBL/GenBank/DDBJ databases">
        <title>Salinimonas sediminis sp. nov., a piezophilic bacterium isolated from a deep-sea sediment sample from the New Britain Trench.</title>
        <authorList>
            <person name="Cao J."/>
        </authorList>
    </citation>
    <scope>NUCLEOTIDE SEQUENCE [LARGE SCALE GENOMIC DNA]</scope>
    <source>
        <strain evidence="7 8">N102</strain>
    </source>
</reference>
<feature type="transmembrane region" description="Helical" evidence="5">
    <location>
        <begin position="63"/>
        <end position="93"/>
    </location>
</feature>
<evidence type="ECO:0000259" key="6">
    <source>
        <dbReference type="Pfam" id="PF04932"/>
    </source>
</evidence>
<dbReference type="PANTHER" id="PTHR37422">
    <property type="entry name" value="TEICHURONIC ACID BIOSYNTHESIS PROTEIN TUAE"/>
    <property type="match status" value="1"/>
</dbReference>
<feature type="transmembrane region" description="Helical" evidence="5">
    <location>
        <begin position="373"/>
        <end position="393"/>
    </location>
</feature>
<dbReference type="InterPro" id="IPR007016">
    <property type="entry name" value="O-antigen_ligase-rel_domated"/>
</dbReference>
<keyword evidence="7" id="KW-0436">Ligase</keyword>
<name>A0A346NIZ1_9ALTE</name>
<evidence type="ECO:0000313" key="8">
    <source>
        <dbReference type="Proteomes" id="UP000262073"/>
    </source>
</evidence>
<feature type="transmembrane region" description="Helical" evidence="5">
    <location>
        <begin position="286"/>
        <end position="307"/>
    </location>
</feature>
<dbReference type="KEGG" id="salm:D0Y50_03405"/>
<evidence type="ECO:0000313" key="7">
    <source>
        <dbReference type="EMBL" id="AXR05498.1"/>
    </source>
</evidence>
<dbReference type="AlphaFoldDB" id="A0A346NIZ1"/>
<dbReference type="PANTHER" id="PTHR37422:SF13">
    <property type="entry name" value="LIPOPOLYSACCHARIDE BIOSYNTHESIS PROTEIN PA4999-RELATED"/>
    <property type="match status" value="1"/>
</dbReference>
<accession>A0A346NIZ1</accession>
<feature type="transmembrane region" description="Helical" evidence="5">
    <location>
        <begin position="430"/>
        <end position="448"/>
    </location>
</feature>
<feature type="transmembrane region" description="Helical" evidence="5">
    <location>
        <begin position="228"/>
        <end position="248"/>
    </location>
</feature>
<evidence type="ECO:0000256" key="1">
    <source>
        <dbReference type="ARBA" id="ARBA00004141"/>
    </source>
</evidence>
<dbReference type="OrthoDB" id="279138at2"/>
<feature type="transmembrane region" description="Helical" evidence="5">
    <location>
        <begin position="254"/>
        <end position="274"/>
    </location>
</feature>
<dbReference type="Pfam" id="PF04932">
    <property type="entry name" value="Wzy_C"/>
    <property type="match status" value="1"/>
</dbReference>